<keyword evidence="3" id="KW-1185">Reference proteome</keyword>
<feature type="region of interest" description="Disordered" evidence="1">
    <location>
        <begin position="27"/>
        <end position="49"/>
    </location>
</feature>
<reference evidence="2" key="1">
    <citation type="submission" date="2021-08" db="EMBL/GenBank/DDBJ databases">
        <title>WGS assembly of Ceratopteris richardii.</title>
        <authorList>
            <person name="Marchant D.B."/>
            <person name="Chen G."/>
            <person name="Jenkins J."/>
            <person name="Shu S."/>
            <person name="Leebens-Mack J."/>
            <person name="Grimwood J."/>
            <person name="Schmutz J."/>
            <person name="Soltis P."/>
            <person name="Soltis D."/>
            <person name="Chen Z.-H."/>
        </authorList>
    </citation>
    <scope>NUCLEOTIDE SEQUENCE</scope>
    <source>
        <strain evidence="2">Whitten #5841</strain>
        <tissue evidence="2">Leaf</tissue>
    </source>
</reference>
<evidence type="ECO:0000313" key="3">
    <source>
        <dbReference type="Proteomes" id="UP000825935"/>
    </source>
</evidence>
<proteinExistence type="predicted"/>
<sequence length="183" mass="20011">MASLTNGEAPHSECNFVSASIPHFLMHYMGETPPPDTPKNKRKRQLRTTDPEIIIANGTNFKDLVLLHTSMLCHPTSLHDPEHLASPTGPLENSCTAIGSPSSSNTEEFSESPYQYIGNKPTFHTTGAISADDFSKLQSLTALLDSESHNIDDALENINMYNDIMDSFQQICEGGAPHNLNAI</sequence>
<comment type="caution">
    <text evidence="2">The sequence shown here is derived from an EMBL/GenBank/DDBJ whole genome shotgun (WGS) entry which is preliminary data.</text>
</comment>
<protein>
    <submittedName>
        <fullName evidence="2">Uncharacterized protein</fullName>
    </submittedName>
</protein>
<dbReference type="AlphaFoldDB" id="A0A8T2TTM0"/>
<evidence type="ECO:0000313" key="2">
    <source>
        <dbReference type="EMBL" id="KAH7426961.1"/>
    </source>
</evidence>
<dbReference type="Proteomes" id="UP000825935">
    <property type="component" value="Chromosome 10"/>
</dbReference>
<evidence type="ECO:0000256" key="1">
    <source>
        <dbReference type="SAM" id="MobiDB-lite"/>
    </source>
</evidence>
<organism evidence="2 3">
    <name type="scientific">Ceratopteris richardii</name>
    <name type="common">Triangle waterfern</name>
    <dbReference type="NCBI Taxonomy" id="49495"/>
    <lineage>
        <taxon>Eukaryota</taxon>
        <taxon>Viridiplantae</taxon>
        <taxon>Streptophyta</taxon>
        <taxon>Embryophyta</taxon>
        <taxon>Tracheophyta</taxon>
        <taxon>Polypodiopsida</taxon>
        <taxon>Polypodiidae</taxon>
        <taxon>Polypodiales</taxon>
        <taxon>Pteridineae</taxon>
        <taxon>Pteridaceae</taxon>
        <taxon>Parkerioideae</taxon>
        <taxon>Ceratopteris</taxon>
    </lineage>
</organism>
<dbReference type="EMBL" id="CM035415">
    <property type="protein sequence ID" value="KAH7426961.1"/>
    <property type="molecule type" value="Genomic_DNA"/>
</dbReference>
<name>A0A8T2TTM0_CERRI</name>
<gene>
    <name evidence="2" type="ORF">KP509_10G024000</name>
</gene>
<accession>A0A8T2TTM0</accession>